<sequence length="134" mass="15408">MRTAMAFGTFDLLHPGHIYYLKKARELADRLVVVVARDENVLRAKGRKPLHNEKERLAQIQGLEMADEAILGDREMRKWGIIKRFHPTVIALGYDQSIAIPSLQKELKELGLSPEIKRIGSFKPEKYKSSKLRK</sequence>
<keyword evidence="2" id="KW-0548">Nucleotidyltransferase</keyword>
<evidence type="ECO:0000313" key="4">
    <source>
        <dbReference type="EMBL" id="MBN2067818.1"/>
    </source>
</evidence>
<dbReference type="InterPro" id="IPR050385">
    <property type="entry name" value="Archaeal_FAD_synthase"/>
</dbReference>
<name>A0A939C6T9_9ARCH</name>
<dbReference type="SUPFAM" id="SSF52374">
    <property type="entry name" value="Nucleotidylyl transferase"/>
    <property type="match status" value="1"/>
</dbReference>
<evidence type="ECO:0000259" key="3">
    <source>
        <dbReference type="Pfam" id="PF01467"/>
    </source>
</evidence>
<feature type="domain" description="Cytidyltransferase-like" evidence="3">
    <location>
        <begin position="6"/>
        <end position="134"/>
    </location>
</feature>
<proteinExistence type="predicted"/>
<dbReference type="NCBIfam" id="TIGR00125">
    <property type="entry name" value="cyt_tran_rel"/>
    <property type="match status" value="1"/>
</dbReference>
<dbReference type="InterPro" id="IPR004821">
    <property type="entry name" value="Cyt_trans-like"/>
</dbReference>
<dbReference type="GO" id="GO:0016779">
    <property type="term" value="F:nucleotidyltransferase activity"/>
    <property type="evidence" value="ECO:0007669"/>
    <property type="project" value="UniProtKB-KW"/>
</dbReference>
<dbReference type="Proteomes" id="UP000809243">
    <property type="component" value="Unassembled WGS sequence"/>
</dbReference>
<accession>A0A939C6T9</accession>
<dbReference type="Gene3D" id="3.40.50.620">
    <property type="entry name" value="HUPs"/>
    <property type="match status" value="1"/>
</dbReference>
<keyword evidence="1" id="KW-0808">Transferase</keyword>
<reference evidence="4" key="1">
    <citation type="submission" date="2021-01" db="EMBL/GenBank/DDBJ databases">
        <title>Active Sulfur Cycling in an Early Earth Analoge.</title>
        <authorList>
            <person name="Hahn C.R."/>
            <person name="Youssef N.H."/>
            <person name="Elshahed M."/>
        </authorList>
    </citation>
    <scope>NUCLEOTIDE SEQUENCE</scope>
    <source>
        <strain evidence="4">Zod_Metabat.1151</strain>
    </source>
</reference>
<dbReference type="Pfam" id="PF01467">
    <property type="entry name" value="CTP_transf_like"/>
    <property type="match status" value="1"/>
</dbReference>
<dbReference type="PANTHER" id="PTHR43793:SF1">
    <property type="entry name" value="FAD SYNTHASE"/>
    <property type="match status" value="1"/>
</dbReference>
<gene>
    <name evidence="4" type="ORF">JW744_05100</name>
</gene>
<dbReference type="PANTHER" id="PTHR43793">
    <property type="entry name" value="FAD SYNTHASE"/>
    <property type="match status" value="1"/>
</dbReference>
<organism evidence="4 5">
    <name type="scientific">Candidatus Iainarchaeum sp</name>
    <dbReference type="NCBI Taxonomy" id="3101447"/>
    <lineage>
        <taxon>Archaea</taxon>
        <taxon>Candidatus Iainarchaeota</taxon>
        <taxon>Candidatus Iainarchaeia</taxon>
        <taxon>Candidatus Iainarchaeales</taxon>
        <taxon>Candidatus Iainarchaeaceae</taxon>
        <taxon>Candidatus Iainarchaeum</taxon>
    </lineage>
</organism>
<dbReference type="InterPro" id="IPR014729">
    <property type="entry name" value="Rossmann-like_a/b/a_fold"/>
</dbReference>
<dbReference type="AlphaFoldDB" id="A0A939C6T9"/>
<dbReference type="EMBL" id="JAFGDB010000088">
    <property type="protein sequence ID" value="MBN2067818.1"/>
    <property type="molecule type" value="Genomic_DNA"/>
</dbReference>
<comment type="caution">
    <text evidence="4">The sequence shown here is derived from an EMBL/GenBank/DDBJ whole genome shotgun (WGS) entry which is preliminary data.</text>
</comment>
<evidence type="ECO:0000256" key="2">
    <source>
        <dbReference type="ARBA" id="ARBA00022695"/>
    </source>
</evidence>
<evidence type="ECO:0000313" key="5">
    <source>
        <dbReference type="Proteomes" id="UP000809243"/>
    </source>
</evidence>
<evidence type="ECO:0000256" key="1">
    <source>
        <dbReference type="ARBA" id="ARBA00022679"/>
    </source>
</evidence>
<protein>
    <submittedName>
        <fullName evidence="4">FAD synthase</fullName>
    </submittedName>
</protein>